<keyword evidence="1" id="KW-0732">Signal</keyword>
<comment type="caution">
    <text evidence="2">The sequence shown here is derived from an EMBL/GenBank/DDBJ whole genome shotgun (WGS) entry which is preliminary data.</text>
</comment>
<evidence type="ECO:0008006" key="4">
    <source>
        <dbReference type="Google" id="ProtNLM"/>
    </source>
</evidence>
<dbReference type="Proteomes" id="UP001179361">
    <property type="component" value="Unassembled WGS sequence"/>
</dbReference>
<dbReference type="RefSeq" id="WP_231060275.1">
    <property type="nucleotide sequence ID" value="NZ_JAJNOC010000010.1"/>
</dbReference>
<feature type="chain" id="PRO_5045050910" description="Secreted protein" evidence="1">
    <location>
        <begin position="25"/>
        <end position="83"/>
    </location>
</feature>
<organism evidence="2 3">
    <name type="scientific">Massilia phyllostachyos</name>
    <dbReference type="NCBI Taxonomy" id="2898585"/>
    <lineage>
        <taxon>Bacteria</taxon>
        <taxon>Pseudomonadati</taxon>
        <taxon>Pseudomonadota</taxon>
        <taxon>Betaproteobacteria</taxon>
        <taxon>Burkholderiales</taxon>
        <taxon>Oxalobacteraceae</taxon>
        <taxon>Telluria group</taxon>
        <taxon>Massilia</taxon>
    </lineage>
</organism>
<evidence type="ECO:0000313" key="2">
    <source>
        <dbReference type="EMBL" id="MCD2518998.1"/>
    </source>
</evidence>
<dbReference type="EMBL" id="JAJNOC010000010">
    <property type="protein sequence ID" value="MCD2518998.1"/>
    <property type="molecule type" value="Genomic_DNA"/>
</dbReference>
<feature type="signal peptide" evidence="1">
    <location>
        <begin position="1"/>
        <end position="24"/>
    </location>
</feature>
<accession>A0ABS8QB63</accession>
<keyword evidence="3" id="KW-1185">Reference proteome</keyword>
<reference evidence="2" key="1">
    <citation type="submission" date="2021-11" db="EMBL/GenBank/DDBJ databases">
        <title>The complete genome of Massilia sp sp. G4R7.</title>
        <authorList>
            <person name="Liu L."/>
            <person name="Yue J."/>
            <person name="Yuan J."/>
            <person name="Yang F."/>
            <person name="Li L."/>
        </authorList>
    </citation>
    <scope>NUCLEOTIDE SEQUENCE</scope>
    <source>
        <strain evidence="2">G4R7</strain>
    </source>
</reference>
<sequence length="83" mass="8666">MMSTSIAQRLFVLILAAVALPAASAPPTGGRRFGPTAALFVADLGQRSEADRQSGRAVGSKSISRGRMAKWFQAACARCVGSR</sequence>
<evidence type="ECO:0000313" key="3">
    <source>
        <dbReference type="Proteomes" id="UP001179361"/>
    </source>
</evidence>
<gene>
    <name evidence="2" type="ORF">LQ564_22100</name>
</gene>
<evidence type="ECO:0000256" key="1">
    <source>
        <dbReference type="SAM" id="SignalP"/>
    </source>
</evidence>
<proteinExistence type="predicted"/>
<name>A0ABS8QB63_9BURK</name>
<protein>
    <recommendedName>
        <fullName evidence="4">Secreted protein</fullName>
    </recommendedName>
</protein>